<organism evidence="2">
    <name type="scientific">candidate division WOR-3 bacterium</name>
    <dbReference type="NCBI Taxonomy" id="2052148"/>
    <lineage>
        <taxon>Bacteria</taxon>
        <taxon>Bacteria division WOR-3</taxon>
    </lineage>
</organism>
<sequence>MRKKLIVVGPTPPPHHGVSLFTTNLINSDFKRYFKIILLDTADRRTKPNMGRFDIVNIYLGVKHLLKLFMLFLIYRAEILYVPISQNIPGFFRDGLFILIGKAFRASVVIHLHGGIFDRFYENTPHLFKRFIEFTLSKIDRAIVLCERFANIFKGLVPAEKVRVVNNGIDCAISEERFKDRVRRKRDSKKKVLFLGTLDKRKGFIDIIRAVPYIIKHNKNVEFVIAGKWHFQEDREEAIRLIKKFDIGDYVKFPGVVSGSEKWDLFLGSDLFVFPTHFIEGQPLVVLEAMMAGLPIVATPMGCLECMLKEGLNGFFTDGSPEDIAEKIVYLLQNKGLREKISEYNRKEFLEKYTWNKCVENLVKVIKE</sequence>
<evidence type="ECO:0000313" key="2">
    <source>
        <dbReference type="EMBL" id="HHE04632.1"/>
    </source>
</evidence>
<dbReference type="GO" id="GO:0016757">
    <property type="term" value="F:glycosyltransferase activity"/>
    <property type="evidence" value="ECO:0007669"/>
    <property type="project" value="InterPro"/>
</dbReference>
<evidence type="ECO:0000259" key="1">
    <source>
        <dbReference type="Pfam" id="PF00534"/>
    </source>
</evidence>
<dbReference type="Proteomes" id="UP000886110">
    <property type="component" value="Unassembled WGS sequence"/>
</dbReference>
<dbReference type="PANTHER" id="PTHR12526">
    <property type="entry name" value="GLYCOSYLTRANSFERASE"/>
    <property type="match status" value="1"/>
</dbReference>
<dbReference type="Gene3D" id="3.40.50.2000">
    <property type="entry name" value="Glycogen Phosphorylase B"/>
    <property type="match status" value="2"/>
</dbReference>
<feature type="domain" description="Glycosyl transferase family 1" evidence="1">
    <location>
        <begin position="179"/>
        <end position="347"/>
    </location>
</feature>
<dbReference type="CDD" id="cd03801">
    <property type="entry name" value="GT4_PimA-like"/>
    <property type="match status" value="1"/>
</dbReference>
<proteinExistence type="predicted"/>
<comment type="caution">
    <text evidence="2">The sequence shown here is derived from an EMBL/GenBank/DDBJ whole genome shotgun (WGS) entry which is preliminary data.</text>
</comment>
<name>A0A7C5HE44_UNCW3</name>
<dbReference type="Pfam" id="PF00534">
    <property type="entry name" value="Glycos_transf_1"/>
    <property type="match status" value="1"/>
</dbReference>
<dbReference type="InterPro" id="IPR001296">
    <property type="entry name" value="Glyco_trans_1"/>
</dbReference>
<feature type="non-terminal residue" evidence="2">
    <location>
        <position position="368"/>
    </location>
</feature>
<dbReference type="SUPFAM" id="SSF53756">
    <property type="entry name" value="UDP-Glycosyltransferase/glycogen phosphorylase"/>
    <property type="match status" value="1"/>
</dbReference>
<gene>
    <name evidence="2" type="ORF">ENL19_01060</name>
</gene>
<protein>
    <submittedName>
        <fullName evidence="2">Glycosyltransferase family 1 protein</fullName>
    </submittedName>
</protein>
<reference evidence="2" key="1">
    <citation type="journal article" date="2020" name="mSystems">
        <title>Genome- and Community-Level Interaction Insights into Carbon Utilization and Element Cycling Functions of Hydrothermarchaeota in Hydrothermal Sediment.</title>
        <authorList>
            <person name="Zhou Z."/>
            <person name="Liu Y."/>
            <person name="Xu W."/>
            <person name="Pan J."/>
            <person name="Luo Z.H."/>
            <person name="Li M."/>
        </authorList>
    </citation>
    <scope>NUCLEOTIDE SEQUENCE [LARGE SCALE GENOMIC DNA]</scope>
    <source>
        <strain evidence="2">HyVt-74</strain>
    </source>
</reference>
<accession>A0A7C5HE44</accession>
<dbReference type="AlphaFoldDB" id="A0A7C5HE44"/>
<dbReference type="EMBL" id="DRTB01000071">
    <property type="protein sequence ID" value="HHE04632.1"/>
    <property type="molecule type" value="Genomic_DNA"/>
</dbReference>